<feature type="compositionally biased region" description="Acidic residues" evidence="6">
    <location>
        <begin position="324"/>
        <end position="343"/>
    </location>
</feature>
<dbReference type="EMBL" id="CP036316">
    <property type="protein sequence ID" value="QDT63559.1"/>
    <property type="molecule type" value="Genomic_DNA"/>
</dbReference>
<dbReference type="RefSeq" id="WP_145259976.1">
    <property type="nucleotide sequence ID" value="NZ_CP036316.1"/>
</dbReference>
<accession>A0A517T5A4</accession>
<name>A0A517T5A4_9PLAN</name>
<dbReference type="OrthoDB" id="9769198at2"/>
<dbReference type="Gene3D" id="3.90.180.10">
    <property type="entry name" value="Medium-chain alcohol dehydrogenases, catalytic domain"/>
    <property type="match status" value="1"/>
</dbReference>
<dbReference type="InterPro" id="IPR036291">
    <property type="entry name" value="NAD(P)-bd_dom_sf"/>
</dbReference>
<keyword evidence="5 8" id="KW-0560">Oxidoreductase</keyword>
<proteinExistence type="inferred from homology"/>
<sequence>MRAVTLFGGDLRFVDTHSAPTTVANESIVDVRLVGICETDLQLVRGYMDFEGVLGHEFVGIAADGPLQGERVVGEINCPCGNCDYCNSGVGNHCPNRTVLGILNRDGAFADQLQLPHLNLHRVPDNVPDELAVFTEPLAAAFQIPAQIDVTQFQNVAVMGCGRLGFLCAQVLASHGCNVTGIDKHAYKLALLEQLEYSIDTLLLDDALQNFIPRYDLVIDCTGSPTGLETALKFVKPHGVVVMKTTISTAHQLSLAAVVIHEITILGSRCGPFKPALQALANESINVQPLIADIVPLEDAVDAFQRAQQGTLKILLDVSGDHCETEEEEQADSESEQDTDNAE</sequence>
<evidence type="ECO:0000313" key="8">
    <source>
        <dbReference type="EMBL" id="QDT63559.1"/>
    </source>
</evidence>
<evidence type="ECO:0000259" key="7">
    <source>
        <dbReference type="SMART" id="SM00829"/>
    </source>
</evidence>
<keyword evidence="3" id="KW-0479">Metal-binding</keyword>
<keyword evidence="4" id="KW-0862">Zinc</keyword>
<dbReference type="InterPro" id="IPR013154">
    <property type="entry name" value="ADH-like_N"/>
</dbReference>
<dbReference type="GO" id="GO:0016491">
    <property type="term" value="F:oxidoreductase activity"/>
    <property type="evidence" value="ECO:0007669"/>
    <property type="project" value="UniProtKB-KW"/>
</dbReference>
<dbReference type="PANTHER" id="PTHR43350:SF2">
    <property type="entry name" value="GROES-LIKE ZINC-BINDING ALCOHOL DEHYDROGENASE FAMILY PROTEIN"/>
    <property type="match status" value="1"/>
</dbReference>
<comment type="similarity">
    <text evidence="2">Belongs to the zinc-containing alcohol dehydrogenase family.</text>
</comment>
<dbReference type="Pfam" id="PF08240">
    <property type="entry name" value="ADH_N"/>
    <property type="match status" value="1"/>
</dbReference>
<dbReference type="InterPro" id="IPR020843">
    <property type="entry name" value="ER"/>
</dbReference>
<feature type="region of interest" description="Disordered" evidence="6">
    <location>
        <begin position="322"/>
        <end position="343"/>
    </location>
</feature>
<dbReference type="SUPFAM" id="SSF50129">
    <property type="entry name" value="GroES-like"/>
    <property type="match status" value="1"/>
</dbReference>
<evidence type="ECO:0000256" key="2">
    <source>
        <dbReference type="ARBA" id="ARBA00008072"/>
    </source>
</evidence>
<comment type="cofactor">
    <cofactor evidence="1">
        <name>Zn(2+)</name>
        <dbReference type="ChEBI" id="CHEBI:29105"/>
    </cofactor>
</comment>
<keyword evidence="9" id="KW-1185">Reference proteome</keyword>
<dbReference type="KEGG" id="chya:V22_07820"/>
<protein>
    <submittedName>
        <fullName evidence="8">2-deoxy-scyllo-inosamine dehydrogenase</fullName>
        <ecNumber evidence="8">1.1.1.329</ecNumber>
    </submittedName>
</protein>
<dbReference type="Pfam" id="PF00107">
    <property type="entry name" value="ADH_zinc_N"/>
    <property type="match status" value="1"/>
</dbReference>
<evidence type="ECO:0000313" key="9">
    <source>
        <dbReference type="Proteomes" id="UP000319976"/>
    </source>
</evidence>
<dbReference type="SUPFAM" id="SSF51735">
    <property type="entry name" value="NAD(P)-binding Rossmann-fold domains"/>
    <property type="match status" value="1"/>
</dbReference>
<organism evidence="8 9">
    <name type="scientific">Calycomorphotria hydatis</name>
    <dbReference type="NCBI Taxonomy" id="2528027"/>
    <lineage>
        <taxon>Bacteria</taxon>
        <taxon>Pseudomonadati</taxon>
        <taxon>Planctomycetota</taxon>
        <taxon>Planctomycetia</taxon>
        <taxon>Planctomycetales</taxon>
        <taxon>Planctomycetaceae</taxon>
        <taxon>Calycomorphotria</taxon>
    </lineage>
</organism>
<evidence type="ECO:0000256" key="1">
    <source>
        <dbReference type="ARBA" id="ARBA00001947"/>
    </source>
</evidence>
<dbReference type="EC" id="1.1.1.329" evidence="8"/>
<evidence type="ECO:0000256" key="4">
    <source>
        <dbReference type="ARBA" id="ARBA00022833"/>
    </source>
</evidence>
<dbReference type="GO" id="GO:0046872">
    <property type="term" value="F:metal ion binding"/>
    <property type="evidence" value="ECO:0007669"/>
    <property type="project" value="UniProtKB-KW"/>
</dbReference>
<dbReference type="PANTHER" id="PTHR43350">
    <property type="entry name" value="NAD-DEPENDENT ALCOHOL DEHYDROGENASE"/>
    <property type="match status" value="1"/>
</dbReference>
<dbReference type="Gene3D" id="3.40.50.720">
    <property type="entry name" value="NAD(P)-binding Rossmann-like Domain"/>
    <property type="match status" value="1"/>
</dbReference>
<dbReference type="InterPro" id="IPR011032">
    <property type="entry name" value="GroES-like_sf"/>
</dbReference>
<gene>
    <name evidence="8" type="primary">neoA</name>
    <name evidence="8" type="ORF">V22_07820</name>
</gene>
<dbReference type="SMART" id="SM00829">
    <property type="entry name" value="PKS_ER"/>
    <property type="match status" value="1"/>
</dbReference>
<dbReference type="CDD" id="cd08242">
    <property type="entry name" value="MDR_like"/>
    <property type="match status" value="1"/>
</dbReference>
<reference evidence="8 9" key="1">
    <citation type="submission" date="2019-02" db="EMBL/GenBank/DDBJ databases">
        <title>Deep-cultivation of Planctomycetes and their phenomic and genomic characterization uncovers novel biology.</title>
        <authorList>
            <person name="Wiegand S."/>
            <person name="Jogler M."/>
            <person name="Boedeker C."/>
            <person name="Pinto D."/>
            <person name="Vollmers J."/>
            <person name="Rivas-Marin E."/>
            <person name="Kohn T."/>
            <person name="Peeters S.H."/>
            <person name="Heuer A."/>
            <person name="Rast P."/>
            <person name="Oberbeckmann S."/>
            <person name="Bunk B."/>
            <person name="Jeske O."/>
            <person name="Meyerdierks A."/>
            <person name="Storesund J.E."/>
            <person name="Kallscheuer N."/>
            <person name="Luecker S."/>
            <person name="Lage O.M."/>
            <person name="Pohl T."/>
            <person name="Merkel B.J."/>
            <person name="Hornburger P."/>
            <person name="Mueller R.-W."/>
            <person name="Bruemmer F."/>
            <person name="Labrenz M."/>
            <person name="Spormann A.M."/>
            <person name="Op den Camp H."/>
            <person name="Overmann J."/>
            <person name="Amann R."/>
            <person name="Jetten M.S.M."/>
            <person name="Mascher T."/>
            <person name="Medema M.H."/>
            <person name="Devos D.P."/>
            <person name="Kaster A.-K."/>
            <person name="Ovreas L."/>
            <person name="Rohde M."/>
            <person name="Galperin M.Y."/>
            <person name="Jogler C."/>
        </authorList>
    </citation>
    <scope>NUCLEOTIDE SEQUENCE [LARGE SCALE GENOMIC DNA]</scope>
    <source>
        <strain evidence="8 9">V22</strain>
    </source>
</reference>
<evidence type="ECO:0000256" key="6">
    <source>
        <dbReference type="SAM" id="MobiDB-lite"/>
    </source>
</evidence>
<evidence type="ECO:0000256" key="5">
    <source>
        <dbReference type="ARBA" id="ARBA00023002"/>
    </source>
</evidence>
<evidence type="ECO:0000256" key="3">
    <source>
        <dbReference type="ARBA" id="ARBA00022723"/>
    </source>
</evidence>
<dbReference type="Proteomes" id="UP000319976">
    <property type="component" value="Chromosome"/>
</dbReference>
<feature type="domain" description="Enoyl reductase (ER)" evidence="7">
    <location>
        <begin position="8"/>
        <end position="316"/>
    </location>
</feature>
<dbReference type="AlphaFoldDB" id="A0A517T5A4"/>
<dbReference type="InterPro" id="IPR013149">
    <property type="entry name" value="ADH-like_C"/>
</dbReference>